<feature type="transmembrane region" description="Helical" evidence="8">
    <location>
        <begin position="64"/>
        <end position="85"/>
    </location>
</feature>
<dbReference type="GO" id="GO:0005886">
    <property type="term" value="C:plasma membrane"/>
    <property type="evidence" value="ECO:0007669"/>
    <property type="project" value="UniProtKB-SubCell"/>
</dbReference>
<dbReference type="PANTHER" id="PTHR23513">
    <property type="entry name" value="INTEGRAL MEMBRANE EFFLUX PROTEIN-RELATED"/>
    <property type="match status" value="1"/>
</dbReference>
<feature type="transmembrane region" description="Helical" evidence="8">
    <location>
        <begin position="120"/>
        <end position="139"/>
    </location>
</feature>
<feature type="compositionally biased region" description="Low complexity" evidence="7">
    <location>
        <begin position="346"/>
        <end position="357"/>
    </location>
</feature>
<organism evidence="9 10">
    <name type="scientific">Actinacidiphila bryophytorum</name>
    <dbReference type="NCBI Taxonomy" id="1436133"/>
    <lineage>
        <taxon>Bacteria</taxon>
        <taxon>Bacillati</taxon>
        <taxon>Actinomycetota</taxon>
        <taxon>Actinomycetes</taxon>
        <taxon>Kitasatosporales</taxon>
        <taxon>Streptomycetaceae</taxon>
        <taxon>Actinacidiphila</taxon>
    </lineage>
</organism>
<reference evidence="9" key="1">
    <citation type="submission" date="2021-06" db="EMBL/GenBank/DDBJ databases">
        <authorList>
            <person name="Arsene-Ploetze F."/>
        </authorList>
    </citation>
    <scope>NUCLEOTIDE SEQUENCE</scope>
    <source>
        <strain evidence="9">SBRY1</strain>
    </source>
</reference>
<evidence type="ECO:0000256" key="1">
    <source>
        <dbReference type="ARBA" id="ARBA00004651"/>
    </source>
</evidence>
<feature type="region of interest" description="Disordered" evidence="7">
    <location>
        <begin position="334"/>
        <end position="374"/>
    </location>
</feature>
<keyword evidence="3" id="KW-1003">Cell membrane</keyword>
<dbReference type="Proteomes" id="UP001153328">
    <property type="component" value="Unassembled WGS sequence"/>
</dbReference>
<evidence type="ECO:0008006" key="11">
    <source>
        <dbReference type="Google" id="ProtNLM"/>
    </source>
</evidence>
<feature type="transmembrane region" description="Helical" evidence="8">
    <location>
        <begin position="28"/>
        <end position="52"/>
    </location>
</feature>
<sequence length="442" mass="44974">MSLHGDRRPPAPKLIGAHRTGVLRNRNFLLLWSGNGASLMGTFGARLCYPILTLDISGSPVLAGWTTFAATVPGLLFYAHAGVVADFCDRRRTMLRCQLLGAAASAVLTGWILAGGPALAGVVVGVALVEGAAFAYFGLAEVAAVRDLVPEEQYPAAFSLYEAEQPAAILMGRVGGAALLGAARWAPFAGNLASYALSLGAVSAMRGDFSPVADRRAERREPWWTRMRDGLAWVRRSRYLGASTLATAAANALFQVTILLLIVQSHQDGRPAWSVGVTLAGAGVGGVAGGGARAAGHAGARARVGVRRRAVGLGTGAHADGLHLRPGRHGRLLVRGGGGRDGGQRGQHPGPHRCGTARGAGSGGGAGLARHGRGGAGGGRGGGLCARRVGCPCHRVGGAGRAGGGRGRWCGGVAREWQAPRRGGLAGGGGGRVKWACGACSE</sequence>
<proteinExistence type="predicted"/>
<comment type="caution">
    <text evidence="9">The sequence shown here is derived from an EMBL/GenBank/DDBJ whole genome shotgun (WGS) entry which is preliminary data.</text>
</comment>
<feature type="transmembrane region" description="Helical" evidence="8">
    <location>
        <begin position="97"/>
        <end position="114"/>
    </location>
</feature>
<keyword evidence="4 8" id="KW-0812">Transmembrane</keyword>
<dbReference type="InterPro" id="IPR036259">
    <property type="entry name" value="MFS_trans_sf"/>
</dbReference>
<comment type="subcellular location">
    <subcellularLocation>
        <location evidence="1">Cell membrane</location>
        <topology evidence="1">Multi-pass membrane protein</topology>
    </subcellularLocation>
</comment>
<accession>A0A9W4H8H3</accession>
<dbReference type="SUPFAM" id="SSF103473">
    <property type="entry name" value="MFS general substrate transporter"/>
    <property type="match status" value="1"/>
</dbReference>
<dbReference type="AlphaFoldDB" id="A0A9W4H8H3"/>
<dbReference type="PANTHER" id="PTHR23513:SF11">
    <property type="entry name" value="STAPHYLOFERRIN A TRANSPORTER"/>
    <property type="match status" value="1"/>
</dbReference>
<gene>
    <name evidence="9" type="ORF">SBRY_90069</name>
</gene>
<keyword evidence="2" id="KW-0813">Transport</keyword>
<evidence type="ECO:0000256" key="8">
    <source>
        <dbReference type="SAM" id="Phobius"/>
    </source>
</evidence>
<evidence type="ECO:0000256" key="3">
    <source>
        <dbReference type="ARBA" id="ARBA00022475"/>
    </source>
</evidence>
<evidence type="ECO:0000313" key="10">
    <source>
        <dbReference type="Proteomes" id="UP001153328"/>
    </source>
</evidence>
<name>A0A9W4H8H3_9ACTN</name>
<keyword evidence="10" id="KW-1185">Reference proteome</keyword>
<dbReference type="Pfam" id="PF05977">
    <property type="entry name" value="MFS_3"/>
    <property type="match status" value="1"/>
</dbReference>
<evidence type="ECO:0000256" key="4">
    <source>
        <dbReference type="ARBA" id="ARBA00022692"/>
    </source>
</evidence>
<feature type="compositionally biased region" description="Gly residues" evidence="7">
    <location>
        <begin position="358"/>
        <end position="367"/>
    </location>
</feature>
<evidence type="ECO:0000256" key="2">
    <source>
        <dbReference type="ARBA" id="ARBA00022448"/>
    </source>
</evidence>
<keyword evidence="6 8" id="KW-0472">Membrane</keyword>
<evidence type="ECO:0000313" key="9">
    <source>
        <dbReference type="EMBL" id="CAG7657866.1"/>
    </source>
</evidence>
<protein>
    <recommendedName>
        <fullName evidence="11">MFS transporter</fullName>
    </recommendedName>
</protein>
<dbReference type="InterPro" id="IPR010290">
    <property type="entry name" value="TM_effector"/>
</dbReference>
<keyword evidence="5 8" id="KW-1133">Transmembrane helix</keyword>
<feature type="compositionally biased region" description="Gly residues" evidence="7">
    <location>
        <begin position="335"/>
        <end position="345"/>
    </location>
</feature>
<evidence type="ECO:0000256" key="5">
    <source>
        <dbReference type="ARBA" id="ARBA00022989"/>
    </source>
</evidence>
<evidence type="ECO:0000256" key="6">
    <source>
        <dbReference type="ARBA" id="ARBA00023136"/>
    </source>
</evidence>
<feature type="transmembrane region" description="Helical" evidence="8">
    <location>
        <begin position="239"/>
        <end position="263"/>
    </location>
</feature>
<dbReference type="Gene3D" id="1.20.1250.20">
    <property type="entry name" value="MFS general substrate transporter like domains"/>
    <property type="match status" value="1"/>
</dbReference>
<evidence type="ECO:0000256" key="7">
    <source>
        <dbReference type="SAM" id="MobiDB-lite"/>
    </source>
</evidence>
<dbReference type="EMBL" id="CAJVAX010000023">
    <property type="protein sequence ID" value="CAG7657866.1"/>
    <property type="molecule type" value="Genomic_DNA"/>
</dbReference>